<dbReference type="GO" id="GO:0005886">
    <property type="term" value="C:plasma membrane"/>
    <property type="evidence" value="ECO:0007669"/>
    <property type="project" value="TreeGrafter"/>
</dbReference>
<gene>
    <name evidence="2" type="ORF">IAB93_06095</name>
</gene>
<feature type="transmembrane region" description="Helical" evidence="1">
    <location>
        <begin position="128"/>
        <end position="147"/>
    </location>
</feature>
<name>A0A9D9I460_9BACT</name>
<comment type="caution">
    <text evidence="2">The sequence shown here is derived from an EMBL/GenBank/DDBJ whole genome shotgun (WGS) entry which is preliminary data.</text>
</comment>
<dbReference type="PANTHER" id="PTHR35804">
    <property type="entry name" value="LYSINE EXPORTER LYSO"/>
    <property type="match status" value="1"/>
</dbReference>
<dbReference type="GO" id="GO:0015661">
    <property type="term" value="F:L-lysine efflux transmembrane transporter activity"/>
    <property type="evidence" value="ECO:0007669"/>
    <property type="project" value="InterPro"/>
</dbReference>
<dbReference type="PANTHER" id="PTHR35804:SF1">
    <property type="entry name" value="LYSINE EXPORTER LYSO"/>
    <property type="match status" value="1"/>
</dbReference>
<dbReference type="Proteomes" id="UP000823597">
    <property type="component" value="Unassembled WGS sequence"/>
</dbReference>
<keyword evidence="1" id="KW-0472">Membrane</keyword>
<accession>A0A9D9I460</accession>
<evidence type="ECO:0000313" key="3">
    <source>
        <dbReference type="Proteomes" id="UP000823597"/>
    </source>
</evidence>
<sequence length="217" mass="22293">MKGSLVIVAFFAAGLTAGIMRVLPDGFPVGEVSRWALYALLLFVGLGVGSDSRFSEIVRTVRPKLLLVPLATIIGTLSFSALAAWLIGLAGLDGQPVGLTVPDGLAIGSGFTYYSLSSVLITQLKAPLVGAAAAAWLGTVALLTNVFKEIAVLVGAPLMARIAGPLAPICVGGAASMDVLLPSITSASGRQWAFVAVLHGAIVDFSVPFFVSFFCSL</sequence>
<proteinExistence type="predicted"/>
<dbReference type="AlphaFoldDB" id="A0A9D9I460"/>
<dbReference type="EMBL" id="JADIME010000063">
    <property type="protein sequence ID" value="MBO8465548.1"/>
    <property type="molecule type" value="Genomic_DNA"/>
</dbReference>
<protein>
    <submittedName>
        <fullName evidence="2">Lysine exporter LysO family protein</fullName>
    </submittedName>
</protein>
<feature type="transmembrane region" description="Helical" evidence="1">
    <location>
        <begin position="66"/>
        <end position="92"/>
    </location>
</feature>
<dbReference type="Pfam" id="PF03956">
    <property type="entry name" value="Lys_export"/>
    <property type="match status" value="1"/>
</dbReference>
<keyword evidence="1" id="KW-0812">Transmembrane</keyword>
<evidence type="ECO:0000256" key="1">
    <source>
        <dbReference type="SAM" id="Phobius"/>
    </source>
</evidence>
<keyword evidence="1" id="KW-1133">Transmembrane helix</keyword>
<feature type="transmembrane region" description="Helical" evidence="1">
    <location>
        <begin position="193"/>
        <end position="214"/>
    </location>
</feature>
<feature type="transmembrane region" description="Helical" evidence="1">
    <location>
        <begin position="159"/>
        <end position="181"/>
    </location>
</feature>
<feature type="transmembrane region" description="Helical" evidence="1">
    <location>
        <begin position="34"/>
        <end position="54"/>
    </location>
</feature>
<dbReference type="InterPro" id="IPR005642">
    <property type="entry name" value="LysO"/>
</dbReference>
<evidence type="ECO:0000313" key="2">
    <source>
        <dbReference type="EMBL" id="MBO8465548.1"/>
    </source>
</evidence>
<reference evidence="2" key="2">
    <citation type="journal article" date="2021" name="PeerJ">
        <title>Extensive microbial diversity within the chicken gut microbiome revealed by metagenomics and culture.</title>
        <authorList>
            <person name="Gilroy R."/>
            <person name="Ravi A."/>
            <person name="Getino M."/>
            <person name="Pursley I."/>
            <person name="Horton D.L."/>
            <person name="Alikhan N.F."/>
            <person name="Baker D."/>
            <person name="Gharbi K."/>
            <person name="Hall N."/>
            <person name="Watson M."/>
            <person name="Adriaenssens E.M."/>
            <person name="Foster-Nyarko E."/>
            <person name="Jarju S."/>
            <person name="Secka A."/>
            <person name="Antonio M."/>
            <person name="Oren A."/>
            <person name="Chaudhuri R.R."/>
            <person name="La Ragione R."/>
            <person name="Hildebrand F."/>
            <person name="Pallen M.J."/>
        </authorList>
    </citation>
    <scope>NUCLEOTIDE SEQUENCE</scope>
    <source>
        <strain evidence="2">10037</strain>
    </source>
</reference>
<organism evidence="2 3">
    <name type="scientific">Candidatus Merdivivens pullistercoris</name>
    <dbReference type="NCBI Taxonomy" id="2840873"/>
    <lineage>
        <taxon>Bacteria</taxon>
        <taxon>Pseudomonadati</taxon>
        <taxon>Bacteroidota</taxon>
        <taxon>Bacteroidia</taxon>
        <taxon>Bacteroidales</taxon>
        <taxon>Muribaculaceae</taxon>
        <taxon>Muribaculaceae incertae sedis</taxon>
        <taxon>Candidatus Merdivivens</taxon>
    </lineage>
</organism>
<reference evidence="2" key="1">
    <citation type="submission" date="2020-10" db="EMBL/GenBank/DDBJ databases">
        <authorList>
            <person name="Gilroy R."/>
        </authorList>
    </citation>
    <scope>NUCLEOTIDE SEQUENCE</scope>
    <source>
        <strain evidence="2">10037</strain>
    </source>
</reference>